<gene>
    <name evidence="2" type="ORF">ARMSODRAFT_1028488</name>
</gene>
<organism evidence="2 3">
    <name type="scientific">Armillaria solidipes</name>
    <dbReference type="NCBI Taxonomy" id="1076256"/>
    <lineage>
        <taxon>Eukaryota</taxon>
        <taxon>Fungi</taxon>
        <taxon>Dikarya</taxon>
        <taxon>Basidiomycota</taxon>
        <taxon>Agaricomycotina</taxon>
        <taxon>Agaricomycetes</taxon>
        <taxon>Agaricomycetidae</taxon>
        <taxon>Agaricales</taxon>
        <taxon>Marasmiineae</taxon>
        <taxon>Physalacriaceae</taxon>
        <taxon>Armillaria</taxon>
    </lineage>
</organism>
<sequence>MKIEDIAFASAFSTSFLNRVSILFLAILSQSENSLVFKGKISATSHKEALLWPLVCSLGLYSTSDNTAYQTSTCAGLAQEITDYFDKHCELLQMPQFKGLNIPSLKGVQLMDRTSCTSGQGSKHTNTSSDKAAADKAAQAVQKDDKPTDTHKKLLQLKTANTSKPSFKPLQPSLKLTGGNRNEDKPTIEVLDGIFSNNDNRDSESSLSAIEDKKEVPELKATCPKSEYALVKDVLTVGLSVIIANMHQIMAATGALNGVSLEVLIASKAVR</sequence>
<dbReference type="EMBL" id="KZ293611">
    <property type="protein sequence ID" value="PBK58154.1"/>
    <property type="molecule type" value="Genomic_DNA"/>
</dbReference>
<name>A0A2H3AN02_9AGAR</name>
<evidence type="ECO:0000313" key="2">
    <source>
        <dbReference type="EMBL" id="PBK58154.1"/>
    </source>
</evidence>
<evidence type="ECO:0000256" key="1">
    <source>
        <dbReference type="SAM" id="MobiDB-lite"/>
    </source>
</evidence>
<evidence type="ECO:0000313" key="3">
    <source>
        <dbReference type="Proteomes" id="UP000218334"/>
    </source>
</evidence>
<reference evidence="3" key="1">
    <citation type="journal article" date="2017" name="Nat. Ecol. Evol.">
        <title>Genome expansion and lineage-specific genetic innovations in the forest pathogenic fungi Armillaria.</title>
        <authorList>
            <person name="Sipos G."/>
            <person name="Prasanna A.N."/>
            <person name="Walter M.C."/>
            <person name="O'Connor E."/>
            <person name="Balint B."/>
            <person name="Krizsan K."/>
            <person name="Kiss B."/>
            <person name="Hess J."/>
            <person name="Varga T."/>
            <person name="Slot J."/>
            <person name="Riley R."/>
            <person name="Boka B."/>
            <person name="Rigling D."/>
            <person name="Barry K."/>
            <person name="Lee J."/>
            <person name="Mihaltcheva S."/>
            <person name="LaButti K."/>
            <person name="Lipzen A."/>
            <person name="Waldron R."/>
            <person name="Moloney N.M."/>
            <person name="Sperisen C."/>
            <person name="Kredics L."/>
            <person name="Vagvoelgyi C."/>
            <person name="Patrignani A."/>
            <person name="Fitzpatrick D."/>
            <person name="Nagy I."/>
            <person name="Doyle S."/>
            <person name="Anderson J.B."/>
            <person name="Grigoriev I.V."/>
            <person name="Gueldener U."/>
            <person name="Muensterkoetter M."/>
            <person name="Nagy L.G."/>
        </authorList>
    </citation>
    <scope>NUCLEOTIDE SEQUENCE [LARGE SCALE GENOMIC DNA]</scope>
    <source>
        <strain evidence="3">28-4</strain>
    </source>
</reference>
<dbReference type="Proteomes" id="UP000218334">
    <property type="component" value="Unassembled WGS sequence"/>
</dbReference>
<feature type="region of interest" description="Disordered" evidence="1">
    <location>
        <begin position="161"/>
        <end position="182"/>
    </location>
</feature>
<keyword evidence="3" id="KW-1185">Reference proteome</keyword>
<protein>
    <submittedName>
        <fullName evidence="2">Uncharacterized protein</fullName>
    </submittedName>
</protein>
<dbReference type="AlphaFoldDB" id="A0A2H3AN02"/>
<proteinExistence type="predicted"/>
<accession>A0A2H3AN02</accession>